<feature type="modified residue" description="4-aspartylphosphate" evidence="3">
    <location>
        <position position="992"/>
    </location>
</feature>
<dbReference type="AlphaFoldDB" id="A0AAD6IUP1"/>
<dbReference type="CDD" id="cd00130">
    <property type="entry name" value="PAS"/>
    <property type="match status" value="1"/>
</dbReference>
<dbReference type="InterPro" id="IPR011006">
    <property type="entry name" value="CheY-like_superfamily"/>
</dbReference>
<feature type="domain" description="Histidine kinase" evidence="5">
    <location>
        <begin position="619"/>
        <end position="844"/>
    </location>
</feature>
<dbReference type="Gene3D" id="3.40.50.2300">
    <property type="match status" value="1"/>
</dbReference>
<dbReference type="SUPFAM" id="SSF47384">
    <property type="entry name" value="Homodimeric domain of signal transducing histidine kinase"/>
    <property type="match status" value="1"/>
</dbReference>
<dbReference type="PROSITE" id="PS50112">
    <property type="entry name" value="PAS"/>
    <property type="match status" value="1"/>
</dbReference>
<dbReference type="Pfam" id="PF00512">
    <property type="entry name" value="HisKA"/>
    <property type="match status" value="1"/>
</dbReference>
<dbReference type="InterPro" id="IPR005467">
    <property type="entry name" value="His_kinase_dom"/>
</dbReference>
<dbReference type="InterPro" id="IPR000014">
    <property type="entry name" value="PAS"/>
</dbReference>
<dbReference type="InterPro" id="IPR013655">
    <property type="entry name" value="PAS_fold_3"/>
</dbReference>
<feature type="domain" description="Response regulatory" evidence="6">
    <location>
        <begin position="938"/>
        <end position="1061"/>
    </location>
</feature>
<dbReference type="CDD" id="cd17546">
    <property type="entry name" value="REC_hyHK_CKI1_RcsC-like"/>
    <property type="match status" value="1"/>
</dbReference>
<dbReference type="Gene3D" id="3.30.565.10">
    <property type="entry name" value="Histidine kinase-like ATPase, C-terminal domain"/>
    <property type="match status" value="1"/>
</dbReference>
<evidence type="ECO:0000259" key="5">
    <source>
        <dbReference type="PROSITE" id="PS50109"/>
    </source>
</evidence>
<keyword evidence="2" id="KW-0902">Two-component regulatory system</keyword>
<dbReference type="PRINTS" id="PR00344">
    <property type="entry name" value="BCTRLSENSOR"/>
</dbReference>
<evidence type="ECO:0000256" key="1">
    <source>
        <dbReference type="ARBA" id="ARBA00022553"/>
    </source>
</evidence>
<dbReference type="Pfam" id="PF02518">
    <property type="entry name" value="HATPase_c"/>
    <property type="match status" value="1"/>
</dbReference>
<dbReference type="Gene3D" id="3.30.450.20">
    <property type="entry name" value="PAS domain"/>
    <property type="match status" value="1"/>
</dbReference>
<evidence type="ECO:0000313" key="9">
    <source>
        <dbReference type="Proteomes" id="UP001221413"/>
    </source>
</evidence>
<dbReference type="SMART" id="SM00388">
    <property type="entry name" value="HisKA"/>
    <property type="match status" value="1"/>
</dbReference>
<dbReference type="Pfam" id="PF13426">
    <property type="entry name" value="PAS_9"/>
    <property type="match status" value="1"/>
</dbReference>
<evidence type="ECO:0000256" key="2">
    <source>
        <dbReference type="ARBA" id="ARBA00023012"/>
    </source>
</evidence>
<feature type="domain" description="PAS" evidence="7">
    <location>
        <begin position="332"/>
        <end position="404"/>
    </location>
</feature>
<sequence>MTTAGLSSSDLSELGLESLSFLQSPARLLIADLRDNKILGMSTAARQFLFPTSPLSEPITSLAVKLNELPLTLLNKDAQRQVYNVDLFCNSNRDWDTNASIIALWNSNRDSPPQSKSPANTHIWIKLEQVLANIQEQLRIGNDVDNSVDAVTSKAHATPDVPVRIESSVMRTSSGSIYSNICFLPLKAEVGREKPKAAVLPKLMHMKDKILDHMNELVVFCLSVDGNLLVTNKAAEALLGDSTPVVGRGIDWLKERWKVYEPDFSAEIPFEKWGIYTLLTEGVIVRQTIGYFDPRGIPKIIELGGEPIKDDDGKLVAGIVWLKDETSWHKKGEEKFRRICNSIPQMMFAFTPEIKPEYFNQRWYEYTGLSIEDTSTGANPFWSICHPEDQLAVDDAWKFAVVSETPVQVQFRCRNSEGIYRWMLCRANCHFDDQGNVVKWYGTLTDINDQIDAVEEQCRLRTQLSQIIVSSQLCVMTIENTPDRRISTLHGRMIFPVGDKLAIGANFLEAFKGYDDFTQPLERLFAKQTEMIGPDVTDELEMKGKWFRCRFTPMGTRFVPAAGRPESLSPTRNTPVEAVVLVAADVTARYMSDREKMRLEERESAAVKESQLKSTFLANASHEIRTPISQIIGMSEVLLETHLEPQQKDYTTNINRSANALRAIISDILDLSKIEAKKMAISNTAFDLNLLLNDIIEMFKVTTSKKGLSFEHISILDESDHLVIGDQGRVRQILTNLMGNAFKFTSDGFIRMTTMRDRDQSDPDRVRIRFIVEDSGVGISDEALSKIFVPFSQADQATSAKFGGTGLGLSISKELVELMHGDIALERSKGGHGCVAWFTIPFQRYDGRKDIEKVHDSDNAMNRFRFEMERAMMRHDAENSSVGSASPAPSPRIKATHLYHSFGSSSSKAKSSLMPPPDYPASSKGMSLIDPRTGESPRILLIEDDAIIRQVIVEHLKNFGCHVSTMNNGQQGLDILEKHAKQGSVPDLVITDCRMPVMDGYTFTTRVRTHPVQMVRDLQIVAMSAATTDEERDRCKEVGMSHFLSKPVKKEELYEVLAQFLRQKRRKKAASSSRSN</sequence>
<dbReference type="PANTHER" id="PTHR45339:SF1">
    <property type="entry name" value="HYBRID SIGNAL TRANSDUCTION HISTIDINE KINASE J"/>
    <property type="match status" value="1"/>
</dbReference>
<evidence type="ECO:0000256" key="3">
    <source>
        <dbReference type="PROSITE-ProRule" id="PRU00169"/>
    </source>
</evidence>
<name>A0AAD6IUP1_DREDA</name>
<dbReference type="SMART" id="SM00086">
    <property type="entry name" value="PAC"/>
    <property type="match status" value="1"/>
</dbReference>
<dbReference type="PANTHER" id="PTHR45339">
    <property type="entry name" value="HYBRID SIGNAL TRANSDUCTION HISTIDINE KINASE J"/>
    <property type="match status" value="1"/>
</dbReference>
<dbReference type="FunFam" id="3.30.450.20:FF:000099">
    <property type="entry name" value="Sensory box sensor histidine kinase"/>
    <property type="match status" value="1"/>
</dbReference>
<feature type="region of interest" description="Disordered" evidence="4">
    <location>
        <begin position="905"/>
        <end position="930"/>
    </location>
</feature>
<dbReference type="CDD" id="cd16922">
    <property type="entry name" value="HATPase_EvgS-ArcB-TorS-like"/>
    <property type="match status" value="1"/>
</dbReference>
<dbReference type="Pfam" id="PF00072">
    <property type="entry name" value="Response_reg"/>
    <property type="match status" value="1"/>
</dbReference>
<evidence type="ECO:0000259" key="6">
    <source>
        <dbReference type="PROSITE" id="PS50110"/>
    </source>
</evidence>
<protein>
    <recommendedName>
        <fullName evidence="10">Histidine kinase</fullName>
    </recommendedName>
</protein>
<dbReference type="InterPro" id="IPR003594">
    <property type="entry name" value="HATPase_dom"/>
</dbReference>
<dbReference type="SMART" id="SM00387">
    <property type="entry name" value="HATPase_c"/>
    <property type="match status" value="1"/>
</dbReference>
<keyword evidence="1 3" id="KW-0597">Phosphoprotein</keyword>
<dbReference type="InterPro" id="IPR035965">
    <property type="entry name" value="PAS-like_dom_sf"/>
</dbReference>
<dbReference type="SUPFAM" id="SSF52172">
    <property type="entry name" value="CheY-like"/>
    <property type="match status" value="1"/>
</dbReference>
<dbReference type="PROSITE" id="PS50109">
    <property type="entry name" value="HIS_KIN"/>
    <property type="match status" value="1"/>
</dbReference>
<dbReference type="SUPFAM" id="SSF55785">
    <property type="entry name" value="PYP-like sensor domain (PAS domain)"/>
    <property type="match status" value="1"/>
</dbReference>
<dbReference type="InterPro" id="IPR036097">
    <property type="entry name" value="HisK_dim/P_sf"/>
</dbReference>
<evidence type="ECO:0008006" key="10">
    <source>
        <dbReference type="Google" id="ProtNLM"/>
    </source>
</evidence>
<dbReference type="Proteomes" id="UP001221413">
    <property type="component" value="Unassembled WGS sequence"/>
</dbReference>
<reference evidence="8" key="1">
    <citation type="submission" date="2023-01" db="EMBL/GenBank/DDBJ databases">
        <title>The chitinases involved in constricting ring structure development in the nematode-trapping fungus Drechslerella dactyloides.</title>
        <authorList>
            <person name="Wang R."/>
            <person name="Zhang L."/>
            <person name="Tang P."/>
            <person name="Li S."/>
            <person name="Liang L."/>
        </authorList>
    </citation>
    <scope>NUCLEOTIDE SEQUENCE</scope>
    <source>
        <strain evidence="8">YMF1.00031</strain>
    </source>
</reference>
<proteinExistence type="predicted"/>
<keyword evidence="9" id="KW-1185">Reference proteome</keyword>
<dbReference type="CDD" id="cd00082">
    <property type="entry name" value="HisKA"/>
    <property type="match status" value="1"/>
</dbReference>
<dbReference type="PROSITE" id="PS50110">
    <property type="entry name" value="RESPONSE_REGULATORY"/>
    <property type="match status" value="1"/>
</dbReference>
<dbReference type="InterPro" id="IPR003661">
    <property type="entry name" value="HisK_dim/P_dom"/>
</dbReference>
<dbReference type="EMBL" id="JAQGDS010000007">
    <property type="protein sequence ID" value="KAJ6258913.1"/>
    <property type="molecule type" value="Genomic_DNA"/>
</dbReference>
<accession>A0AAD6IUP1</accession>
<dbReference type="InterPro" id="IPR004358">
    <property type="entry name" value="Sig_transdc_His_kin-like_C"/>
</dbReference>
<dbReference type="Gene3D" id="1.10.287.130">
    <property type="match status" value="1"/>
</dbReference>
<dbReference type="Pfam" id="PF08447">
    <property type="entry name" value="PAS_3"/>
    <property type="match status" value="1"/>
</dbReference>
<dbReference type="InterPro" id="IPR001610">
    <property type="entry name" value="PAC"/>
</dbReference>
<dbReference type="SUPFAM" id="SSF55874">
    <property type="entry name" value="ATPase domain of HSP90 chaperone/DNA topoisomerase II/histidine kinase"/>
    <property type="match status" value="1"/>
</dbReference>
<dbReference type="GO" id="GO:0000155">
    <property type="term" value="F:phosphorelay sensor kinase activity"/>
    <property type="evidence" value="ECO:0007669"/>
    <property type="project" value="InterPro"/>
</dbReference>
<evidence type="ECO:0000256" key="4">
    <source>
        <dbReference type="SAM" id="MobiDB-lite"/>
    </source>
</evidence>
<dbReference type="SMART" id="SM00448">
    <property type="entry name" value="REC"/>
    <property type="match status" value="1"/>
</dbReference>
<dbReference type="FunFam" id="3.30.565.10:FF:000010">
    <property type="entry name" value="Sensor histidine kinase RcsC"/>
    <property type="match status" value="1"/>
</dbReference>
<evidence type="ECO:0000313" key="8">
    <source>
        <dbReference type="EMBL" id="KAJ6258913.1"/>
    </source>
</evidence>
<dbReference type="SMART" id="SM00091">
    <property type="entry name" value="PAS"/>
    <property type="match status" value="2"/>
</dbReference>
<evidence type="ECO:0000259" key="7">
    <source>
        <dbReference type="PROSITE" id="PS50112"/>
    </source>
</evidence>
<comment type="caution">
    <text evidence="8">The sequence shown here is derived from an EMBL/GenBank/DDBJ whole genome shotgun (WGS) entry which is preliminary data.</text>
</comment>
<dbReference type="InterPro" id="IPR036890">
    <property type="entry name" value="HATPase_C_sf"/>
</dbReference>
<organism evidence="8 9">
    <name type="scientific">Drechslerella dactyloides</name>
    <name type="common">Nematode-trapping fungus</name>
    <name type="synonym">Arthrobotrys dactyloides</name>
    <dbReference type="NCBI Taxonomy" id="74499"/>
    <lineage>
        <taxon>Eukaryota</taxon>
        <taxon>Fungi</taxon>
        <taxon>Dikarya</taxon>
        <taxon>Ascomycota</taxon>
        <taxon>Pezizomycotina</taxon>
        <taxon>Orbiliomycetes</taxon>
        <taxon>Orbiliales</taxon>
        <taxon>Orbiliaceae</taxon>
        <taxon>Drechslerella</taxon>
    </lineage>
</organism>
<dbReference type="NCBIfam" id="TIGR00229">
    <property type="entry name" value="sensory_box"/>
    <property type="match status" value="1"/>
</dbReference>
<gene>
    <name evidence="8" type="ORF">Dda_5808</name>
</gene>
<dbReference type="InterPro" id="IPR001789">
    <property type="entry name" value="Sig_transdc_resp-reg_receiver"/>
</dbReference>